<dbReference type="EMBL" id="CM031827">
    <property type="protein sequence ID" value="KAG6724228.1"/>
    <property type="molecule type" value="Genomic_DNA"/>
</dbReference>
<reference evidence="1" key="1">
    <citation type="submission" date="2021-01" db="EMBL/GenBank/DDBJ databases">
        <authorList>
            <person name="Lovell J.T."/>
            <person name="Bentley N."/>
            <person name="Bhattarai G."/>
            <person name="Jenkins J.W."/>
            <person name="Sreedasyam A."/>
            <person name="Alarcon Y."/>
            <person name="Bock C."/>
            <person name="Boston L."/>
            <person name="Carlson J."/>
            <person name="Cervantes K."/>
            <person name="Clermont K."/>
            <person name="Krom N."/>
            <person name="Kubenka K."/>
            <person name="Mamidi S."/>
            <person name="Mattison C."/>
            <person name="Monteros M."/>
            <person name="Pisani C."/>
            <person name="Plott C."/>
            <person name="Rajasekar S."/>
            <person name="Rhein H.S."/>
            <person name="Rohla C."/>
            <person name="Song M."/>
            <person name="Hilaire R.S."/>
            <person name="Shu S."/>
            <person name="Wells L."/>
            <person name="Wang X."/>
            <person name="Webber J."/>
            <person name="Heerema R.J."/>
            <person name="Klein P."/>
            <person name="Conner P."/>
            <person name="Grauke L."/>
            <person name="Grimwood J."/>
            <person name="Schmutz J."/>
            <person name="Randall J.J."/>
        </authorList>
    </citation>
    <scope>NUCLEOTIDE SEQUENCE</scope>
    <source>
        <tissue evidence="1">Leaf</tissue>
    </source>
</reference>
<dbReference type="InterPro" id="IPR000864">
    <property type="entry name" value="Prot_inh_pot1"/>
</dbReference>
<dbReference type="GO" id="GO:0004867">
    <property type="term" value="F:serine-type endopeptidase inhibitor activity"/>
    <property type="evidence" value="ECO:0007669"/>
    <property type="project" value="InterPro"/>
</dbReference>
<protein>
    <submittedName>
        <fullName evidence="1">Uncharacterized protein</fullName>
    </submittedName>
</protein>
<dbReference type="PROSITE" id="PS00285">
    <property type="entry name" value="POTATO_INHIBITOR"/>
    <property type="match status" value="1"/>
</dbReference>
<gene>
    <name evidence="1" type="ORF">I3842_03G248700</name>
</gene>
<proteinExistence type="predicted"/>
<evidence type="ECO:0000313" key="2">
    <source>
        <dbReference type="Proteomes" id="UP000811246"/>
    </source>
</evidence>
<accession>A0A922FKV2</accession>
<dbReference type="Pfam" id="PF00280">
    <property type="entry name" value="potato_inhibit"/>
    <property type="match status" value="1"/>
</dbReference>
<dbReference type="GO" id="GO:0009611">
    <property type="term" value="P:response to wounding"/>
    <property type="evidence" value="ECO:0007669"/>
    <property type="project" value="InterPro"/>
</dbReference>
<dbReference type="AlphaFoldDB" id="A0A922FKV2"/>
<dbReference type="PANTHER" id="PTHR33091">
    <property type="entry name" value="PROTEIN, PUTATIVE, EXPRESSED-RELATED"/>
    <property type="match status" value="1"/>
</dbReference>
<dbReference type="Proteomes" id="UP000811246">
    <property type="component" value="Chromosome 3"/>
</dbReference>
<sequence length="81" mass="8911">MAAHTQSSGKRSWPELIGVKGEAAAETIARENSKDGKVDIVKDGMMVTMDFRADRVRVWVDNSGSSCEVASSNWLARMHED</sequence>
<organism evidence="1 2">
    <name type="scientific">Carya illinoinensis</name>
    <name type="common">Pecan</name>
    <dbReference type="NCBI Taxonomy" id="32201"/>
    <lineage>
        <taxon>Eukaryota</taxon>
        <taxon>Viridiplantae</taxon>
        <taxon>Streptophyta</taxon>
        <taxon>Embryophyta</taxon>
        <taxon>Tracheophyta</taxon>
        <taxon>Spermatophyta</taxon>
        <taxon>Magnoliopsida</taxon>
        <taxon>eudicotyledons</taxon>
        <taxon>Gunneridae</taxon>
        <taxon>Pentapetalae</taxon>
        <taxon>rosids</taxon>
        <taxon>fabids</taxon>
        <taxon>Fagales</taxon>
        <taxon>Juglandaceae</taxon>
        <taxon>Carya</taxon>
    </lineage>
</organism>
<comment type="caution">
    <text evidence="1">The sequence shown here is derived from an EMBL/GenBank/DDBJ whole genome shotgun (WGS) entry which is preliminary data.</text>
</comment>
<dbReference type="PANTHER" id="PTHR33091:SF73">
    <property type="entry name" value="INHIBITOR OF TRYPSIN AND HAGEMAN FACTOR-LIKE"/>
    <property type="match status" value="1"/>
</dbReference>
<name>A0A922FKV2_CARIL</name>
<evidence type="ECO:0000313" key="1">
    <source>
        <dbReference type="EMBL" id="KAG6724228.1"/>
    </source>
</evidence>